<sequence>MKTLKRRDKLQFAILIEVLLVTPVMSLRNQNFLTEEGWSTVFTDTILETVKKWRRF</sequence>
<comment type="caution">
    <text evidence="1">The sequence shown here is derived from an EMBL/GenBank/DDBJ whole genome shotgun (WGS) entry which is preliminary data.</text>
</comment>
<name>A0ABT7R8R9_9BACI</name>
<evidence type="ECO:0000313" key="1">
    <source>
        <dbReference type="EMBL" id="MDM5439330.1"/>
    </source>
</evidence>
<organism evidence="1 2">
    <name type="scientific">Bacillus hominis</name>
    <dbReference type="NCBI Taxonomy" id="2817478"/>
    <lineage>
        <taxon>Bacteria</taxon>
        <taxon>Bacillati</taxon>
        <taxon>Bacillota</taxon>
        <taxon>Bacilli</taxon>
        <taxon>Bacillales</taxon>
        <taxon>Bacillaceae</taxon>
        <taxon>Bacillus</taxon>
        <taxon>Bacillus cereus group</taxon>
    </lineage>
</organism>
<dbReference type="RefSeq" id="WP_289359550.1">
    <property type="nucleotide sequence ID" value="NZ_JAUCFG010000002.1"/>
</dbReference>
<keyword evidence="2" id="KW-1185">Reference proteome</keyword>
<protein>
    <submittedName>
        <fullName evidence="1">Uncharacterized protein</fullName>
    </submittedName>
</protein>
<evidence type="ECO:0000313" key="2">
    <source>
        <dbReference type="Proteomes" id="UP001224139"/>
    </source>
</evidence>
<accession>A0ABT7R8R9</accession>
<gene>
    <name evidence="1" type="ORF">QUG02_14635</name>
</gene>
<dbReference type="Proteomes" id="UP001224139">
    <property type="component" value="Unassembled WGS sequence"/>
</dbReference>
<dbReference type="EMBL" id="JAUCFG010000002">
    <property type="protein sequence ID" value="MDM5439330.1"/>
    <property type="molecule type" value="Genomic_DNA"/>
</dbReference>
<proteinExistence type="predicted"/>
<reference evidence="1 2" key="1">
    <citation type="submission" date="2023-06" db="EMBL/GenBank/DDBJ databases">
        <title>Comparative genomics of Bacillaceae isolates and their secondary metabolite potential.</title>
        <authorList>
            <person name="Song L."/>
            <person name="Nielsen L.J."/>
            <person name="Mohite O."/>
            <person name="Xu X."/>
            <person name="Weber T."/>
            <person name="Kovacs A.T."/>
        </authorList>
    </citation>
    <scope>NUCLEOTIDE SEQUENCE [LARGE SCALE GENOMIC DNA]</scope>
    <source>
        <strain evidence="1 2">DX2.1</strain>
    </source>
</reference>